<feature type="compositionally biased region" description="Polar residues" evidence="1">
    <location>
        <begin position="26"/>
        <end position="48"/>
    </location>
</feature>
<feature type="region of interest" description="Disordered" evidence="1">
    <location>
        <begin position="16"/>
        <end position="48"/>
    </location>
</feature>
<keyword evidence="3" id="KW-1185">Reference proteome</keyword>
<feature type="region of interest" description="Disordered" evidence="1">
    <location>
        <begin position="60"/>
        <end position="81"/>
    </location>
</feature>
<protein>
    <submittedName>
        <fullName evidence="2">Uncharacterized protein</fullName>
    </submittedName>
</protein>
<dbReference type="Proteomes" id="UP001283361">
    <property type="component" value="Unassembled WGS sequence"/>
</dbReference>
<name>A0AAE0XX08_9GAST</name>
<dbReference type="AlphaFoldDB" id="A0AAE0XX08"/>
<dbReference type="EMBL" id="JAWDGP010007400">
    <property type="protein sequence ID" value="KAK3721264.1"/>
    <property type="molecule type" value="Genomic_DNA"/>
</dbReference>
<organism evidence="2 3">
    <name type="scientific">Elysia crispata</name>
    <name type="common">lettuce slug</name>
    <dbReference type="NCBI Taxonomy" id="231223"/>
    <lineage>
        <taxon>Eukaryota</taxon>
        <taxon>Metazoa</taxon>
        <taxon>Spiralia</taxon>
        <taxon>Lophotrochozoa</taxon>
        <taxon>Mollusca</taxon>
        <taxon>Gastropoda</taxon>
        <taxon>Heterobranchia</taxon>
        <taxon>Euthyneura</taxon>
        <taxon>Panpulmonata</taxon>
        <taxon>Sacoglossa</taxon>
        <taxon>Placobranchoidea</taxon>
        <taxon>Plakobranchidae</taxon>
        <taxon>Elysia</taxon>
    </lineage>
</organism>
<evidence type="ECO:0000313" key="3">
    <source>
        <dbReference type="Proteomes" id="UP001283361"/>
    </source>
</evidence>
<comment type="caution">
    <text evidence="2">The sequence shown here is derived from an EMBL/GenBank/DDBJ whole genome shotgun (WGS) entry which is preliminary data.</text>
</comment>
<sequence length="81" mass="8949">MSWRELRLGCTLAARGNESRPVRAASTPNTRGLECSPQTPTGITTSSGCINLKHKRTRVFTSNTDRNHGQFGPHQPQTQED</sequence>
<proteinExistence type="predicted"/>
<gene>
    <name evidence="2" type="ORF">RRG08_044272</name>
</gene>
<evidence type="ECO:0000256" key="1">
    <source>
        <dbReference type="SAM" id="MobiDB-lite"/>
    </source>
</evidence>
<evidence type="ECO:0000313" key="2">
    <source>
        <dbReference type="EMBL" id="KAK3721264.1"/>
    </source>
</evidence>
<accession>A0AAE0XX08</accession>
<reference evidence="2" key="1">
    <citation type="journal article" date="2023" name="G3 (Bethesda)">
        <title>A reference genome for the long-term kleptoplast-retaining sea slug Elysia crispata morphotype clarki.</title>
        <authorList>
            <person name="Eastman K.E."/>
            <person name="Pendleton A.L."/>
            <person name="Shaikh M.A."/>
            <person name="Suttiyut T."/>
            <person name="Ogas R."/>
            <person name="Tomko P."/>
            <person name="Gavelis G."/>
            <person name="Widhalm J.R."/>
            <person name="Wisecaver J.H."/>
        </authorList>
    </citation>
    <scope>NUCLEOTIDE SEQUENCE</scope>
    <source>
        <strain evidence="2">ECLA1</strain>
    </source>
</reference>